<feature type="signal peptide" evidence="2">
    <location>
        <begin position="1"/>
        <end position="31"/>
    </location>
</feature>
<dbReference type="InterPro" id="IPR029063">
    <property type="entry name" value="SAM-dependent_MTases_sf"/>
</dbReference>
<dbReference type="EMBL" id="JBBKZV010000002">
    <property type="protein sequence ID" value="MEJ8821718.1"/>
    <property type="molecule type" value="Genomic_DNA"/>
</dbReference>
<accession>A0ABU8VWB2</accession>
<evidence type="ECO:0000313" key="3">
    <source>
        <dbReference type="EMBL" id="MEJ8821718.1"/>
    </source>
</evidence>
<evidence type="ECO:0000256" key="1">
    <source>
        <dbReference type="SAM" id="MobiDB-lite"/>
    </source>
</evidence>
<proteinExistence type="predicted"/>
<dbReference type="Proteomes" id="UP001363010">
    <property type="component" value="Unassembled WGS sequence"/>
</dbReference>
<dbReference type="Gene3D" id="3.40.50.150">
    <property type="entry name" value="Vaccinia Virus protein VP39"/>
    <property type="match status" value="2"/>
</dbReference>
<feature type="region of interest" description="Disordered" evidence="1">
    <location>
        <begin position="99"/>
        <end position="142"/>
    </location>
</feature>
<keyword evidence="2" id="KW-0732">Signal</keyword>
<evidence type="ECO:0000256" key="2">
    <source>
        <dbReference type="SAM" id="SignalP"/>
    </source>
</evidence>
<dbReference type="SUPFAM" id="SSF53335">
    <property type="entry name" value="S-adenosyl-L-methionine-dependent methyltransferases"/>
    <property type="match status" value="1"/>
</dbReference>
<protein>
    <recommendedName>
        <fullName evidence="5">Methyltransferase</fullName>
    </recommendedName>
</protein>
<reference evidence="3 4" key="1">
    <citation type="submission" date="2024-03" db="EMBL/GenBank/DDBJ databases">
        <title>Novel species of the genus Variovorax.</title>
        <authorList>
            <person name="Liu Q."/>
            <person name="Xin Y.-H."/>
        </authorList>
    </citation>
    <scope>NUCLEOTIDE SEQUENCE [LARGE SCALE GENOMIC DNA]</scope>
    <source>
        <strain evidence="3 4">KACC 18501</strain>
    </source>
</reference>
<evidence type="ECO:0008006" key="5">
    <source>
        <dbReference type="Google" id="ProtNLM"/>
    </source>
</evidence>
<keyword evidence="4" id="KW-1185">Reference proteome</keyword>
<sequence length="293" mass="30694">MFSQRSARRAWPLMLAAAVCLLDACATKAPAVSQDQIAAILSSPDRTGPDRTNDLRRKPAQMLAFIGVRPGMSALDVSAAGGYTTELLARAIGPTGVVYGQMPQRDPGRATPSPTAPEGVSGGVAATPNPAAAPAAPAGPRPSAVALADRSARLKSANVLAAPIIAVPQRFEDPAPTAVASGGLDLVTLMFNYHDLGFLGVDRAQMNRAIFRALKPGGMFVIADHAGRPGTGISESGTLHRVEESFLRGEVESAGFKLVAEGSFLRNPNDPRDKNTPEPLQPKDEFVLKFIKP</sequence>
<dbReference type="RefSeq" id="WP_340362755.1">
    <property type="nucleotide sequence ID" value="NZ_JBBKZV010000002.1"/>
</dbReference>
<gene>
    <name evidence="3" type="ORF">WKW80_06665</name>
</gene>
<name>A0ABU8VWB2_9BURK</name>
<evidence type="ECO:0000313" key="4">
    <source>
        <dbReference type="Proteomes" id="UP001363010"/>
    </source>
</evidence>
<feature type="compositionally biased region" description="Low complexity" evidence="1">
    <location>
        <begin position="125"/>
        <end position="142"/>
    </location>
</feature>
<feature type="compositionally biased region" description="Basic and acidic residues" evidence="1">
    <location>
        <begin position="269"/>
        <end position="283"/>
    </location>
</feature>
<comment type="caution">
    <text evidence="3">The sequence shown here is derived from an EMBL/GenBank/DDBJ whole genome shotgun (WGS) entry which is preliminary data.</text>
</comment>
<feature type="region of interest" description="Disordered" evidence="1">
    <location>
        <begin position="264"/>
        <end position="283"/>
    </location>
</feature>
<organism evidence="3 4">
    <name type="scientific">Variovorax humicola</name>
    <dbReference type="NCBI Taxonomy" id="1769758"/>
    <lineage>
        <taxon>Bacteria</taxon>
        <taxon>Pseudomonadati</taxon>
        <taxon>Pseudomonadota</taxon>
        <taxon>Betaproteobacteria</taxon>
        <taxon>Burkholderiales</taxon>
        <taxon>Comamonadaceae</taxon>
        <taxon>Variovorax</taxon>
    </lineage>
</organism>
<feature type="chain" id="PRO_5045491726" description="Methyltransferase" evidence="2">
    <location>
        <begin position="32"/>
        <end position="293"/>
    </location>
</feature>